<evidence type="ECO:0000313" key="2">
    <source>
        <dbReference type="EMBL" id="OBR03299.1"/>
    </source>
</evidence>
<feature type="chain" id="PRO_5008601081" evidence="1">
    <location>
        <begin position="20"/>
        <end position="104"/>
    </location>
</feature>
<proteinExistence type="predicted"/>
<dbReference type="AlphaFoldDB" id="A0A1B7XU55"/>
<dbReference type="RefSeq" id="XP_018151817.1">
    <property type="nucleotide sequence ID" value="XM_018307400.1"/>
</dbReference>
<organism evidence="2 3">
    <name type="scientific">Colletotrichum higginsianum (strain IMI 349063)</name>
    <name type="common">Crucifer anthracnose fungus</name>
    <dbReference type="NCBI Taxonomy" id="759273"/>
    <lineage>
        <taxon>Eukaryota</taxon>
        <taxon>Fungi</taxon>
        <taxon>Dikarya</taxon>
        <taxon>Ascomycota</taxon>
        <taxon>Pezizomycotina</taxon>
        <taxon>Sordariomycetes</taxon>
        <taxon>Hypocreomycetidae</taxon>
        <taxon>Glomerellales</taxon>
        <taxon>Glomerellaceae</taxon>
        <taxon>Colletotrichum</taxon>
        <taxon>Colletotrichum destructivum species complex</taxon>
    </lineage>
</organism>
<evidence type="ECO:0000313" key="3">
    <source>
        <dbReference type="Proteomes" id="UP000092177"/>
    </source>
</evidence>
<dbReference type="OrthoDB" id="10377130at2759"/>
<dbReference type="Proteomes" id="UP000092177">
    <property type="component" value="Chromosome 9"/>
</dbReference>
<keyword evidence="1" id="KW-0732">Signal</keyword>
<dbReference type="KEGG" id="chig:CH63R_12426"/>
<dbReference type="VEuPathDB" id="FungiDB:CH63R_12426"/>
<comment type="caution">
    <text evidence="2">The sequence shown here is derived from an EMBL/GenBank/DDBJ whole genome shotgun (WGS) entry which is preliminary data.</text>
</comment>
<name>A0A1B7XU55_COLHI</name>
<feature type="signal peptide" evidence="1">
    <location>
        <begin position="1"/>
        <end position="19"/>
    </location>
</feature>
<sequence>MKLFALLTPLLLSIGGAAAHARYCLCAADGKGEDQATRRVCNRYIEGVLKMNDGGSVHLGKTSDGLNHDLCVGDTEDAFIWEDFERQCQDIGKVASLNCWTDDD</sequence>
<dbReference type="GeneID" id="28871507"/>
<dbReference type="EMBL" id="LTAN01000009">
    <property type="protein sequence ID" value="OBR03299.1"/>
    <property type="molecule type" value="Genomic_DNA"/>
</dbReference>
<protein>
    <submittedName>
        <fullName evidence="2">NLP3 protein</fullName>
    </submittedName>
</protein>
<gene>
    <name evidence="2" type="ORF">CH63R_12426</name>
</gene>
<evidence type="ECO:0000256" key="1">
    <source>
        <dbReference type="SAM" id="SignalP"/>
    </source>
</evidence>
<reference evidence="3" key="1">
    <citation type="journal article" date="2017" name="BMC Genomics">
        <title>Gapless genome assembly of Colletotrichum higginsianum reveals chromosome structure and association of transposable elements with secondary metabolite gene clusters.</title>
        <authorList>
            <person name="Dallery J.-F."/>
            <person name="Lapalu N."/>
            <person name="Zampounis A."/>
            <person name="Pigne S."/>
            <person name="Luyten I."/>
            <person name="Amselem J."/>
            <person name="Wittenberg A.H.J."/>
            <person name="Zhou S."/>
            <person name="de Queiroz M.V."/>
            <person name="Robin G.P."/>
            <person name="Auger A."/>
            <person name="Hainaut M."/>
            <person name="Henrissat B."/>
            <person name="Kim K.-T."/>
            <person name="Lee Y.-H."/>
            <person name="Lespinet O."/>
            <person name="Schwartz D.C."/>
            <person name="Thon M.R."/>
            <person name="O'Connell R.J."/>
        </authorList>
    </citation>
    <scope>NUCLEOTIDE SEQUENCE [LARGE SCALE GENOMIC DNA]</scope>
    <source>
        <strain evidence="3">IMI 349063</strain>
    </source>
</reference>
<accession>A0A1B7XU55</accession>
<keyword evidence="3" id="KW-1185">Reference proteome</keyword>